<dbReference type="AlphaFoldDB" id="A0A1J1GQ18"/>
<dbReference type="PANTHER" id="PTHR20882">
    <property type="entry name" value="CYTOPLASMIC TRNA 2-THIOLATION PROTEIN 2"/>
    <property type="match status" value="1"/>
</dbReference>
<dbReference type="Proteomes" id="UP000220797">
    <property type="component" value="Unassembled WGS sequence"/>
</dbReference>
<dbReference type="Gene3D" id="3.40.50.620">
    <property type="entry name" value="HUPs"/>
    <property type="match status" value="1"/>
</dbReference>
<sequence>MNDEDKILENKTDINKVKINSSLCYKCKKLNAVIYTREKSCKDCFIKLVEYTFKNTLREKCLFKSKIGNNFLYGKKVIQKKIKEGEKEGILIDNIKKSIEEENEKYVCKSKDIIIANNKKKNTALAFSGEICSCFLLFLFVKYLNNFKNKKNDLFLMNEHSIFTEIIFVDIYDDKKYICNLINTIEKIFEILKENDLKRDINNNEEKEKFINYEEEKNVFMNNDDLIYNNGVFKKKINKVNFIVLKSNYFISDNYKDQYTMNYDIIKKEKNYYINYINQIIIYNNIIKYCINENIKYVLFGNNANNISNKSFLYTILGNGINLPLCASYIDNRYSDIHFIKPLKDLLNKEIYIYCYYKNINYLNNTTFDGNILHKSINDMLSNLDDKNNTTSIINNTVNNLINMVNYFNIDNNTKSLENKYFKGFEESSNENENLKNYNLASCYICLGKKETIEEKNFIKKMDKIQLSNIKKMKYTNLVCSTCLSIFSCNNNFVNFYNIILPFNTLVLKTIS</sequence>
<evidence type="ECO:0000313" key="4">
    <source>
        <dbReference type="Proteomes" id="UP000220797"/>
    </source>
</evidence>
<proteinExistence type="predicted"/>
<dbReference type="GO" id="GO:0002143">
    <property type="term" value="P:tRNA wobble position uridine thiolation"/>
    <property type="evidence" value="ECO:0007669"/>
    <property type="project" value="TreeGrafter"/>
</dbReference>
<dbReference type="OrthoDB" id="25129at2759"/>
<evidence type="ECO:0000313" key="3">
    <source>
        <dbReference type="EMBL" id="CRG94605.1"/>
    </source>
</evidence>
<gene>
    <name evidence="3" type="ORF">PGAL8A_00200200</name>
</gene>
<dbReference type="SUPFAM" id="SSF52402">
    <property type="entry name" value="Adenine nucleotide alpha hydrolases-like"/>
    <property type="match status" value="1"/>
</dbReference>
<dbReference type="InterPro" id="IPR019407">
    <property type="entry name" value="CTU2"/>
</dbReference>
<dbReference type="EMBL" id="CVMV01000032">
    <property type="protein sequence ID" value="CRG94605.1"/>
    <property type="molecule type" value="Genomic_DNA"/>
</dbReference>
<dbReference type="RefSeq" id="XP_028527420.1">
    <property type="nucleotide sequence ID" value="XM_028670693.1"/>
</dbReference>
<keyword evidence="4" id="KW-1185">Reference proteome</keyword>
<keyword evidence="2" id="KW-0819">tRNA processing</keyword>
<dbReference type="OMA" id="KEIYIYC"/>
<organism evidence="3 4">
    <name type="scientific">Plasmodium gallinaceum</name>
    <dbReference type="NCBI Taxonomy" id="5849"/>
    <lineage>
        <taxon>Eukaryota</taxon>
        <taxon>Sar</taxon>
        <taxon>Alveolata</taxon>
        <taxon>Apicomplexa</taxon>
        <taxon>Aconoidasida</taxon>
        <taxon>Haemosporida</taxon>
        <taxon>Plasmodiidae</taxon>
        <taxon>Plasmodium</taxon>
        <taxon>Plasmodium (Haemamoeba)</taxon>
    </lineage>
</organism>
<name>A0A1J1GQ18_PLAGA</name>
<protein>
    <recommendedName>
        <fullName evidence="5">Cytoplasmic tRNA 2-thiolation protein 2</fullName>
    </recommendedName>
</protein>
<dbReference type="PANTHER" id="PTHR20882:SF14">
    <property type="entry name" value="CYTOPLASMIC TRNA 2-THIOLATION PROTEIN 2"/>
    <property type="match status" value="1"/>
</dbReference>
<dbReference type="GO" id="GO:0016783">
    <property type="term" value="F:sulfurtransferase activity"/>
    <property type="evidence" value="ECO:0007669"/>
    <property type="project" value="TreeGrafter"/>
</dbReference>
<reference evidence="3" key="1">
    <citation type="submission" date="2015-04" db="EMBL/GenBank/DDBJ databases">
        <authorList>
            <consortium name="Pathogen Informatics"/>
        </authorList>
    </citation>
    <scope>NUCLEOTIDE SEQUENCE [LARGE SCALE GENOMIC DNA]</scope>
    <source>
        <strain evidence="3">8A</strain>
    </source>
</reference>
<evidence type="ECO:0008006" key="5">
    <source>
        <dbReference type="Google" id="ProtNLM"/>
    </source>
</evidence>
<evidence type="ECO:0000256" key="1">
    <source>
        <dbReference type="ARBA" id="ARBA00022490"/>
    </source>
</evidence>
<keyword evidence="1" id="KW-0963">Cytoplasm</keyword>
<dbReference type="GO" id="GO:0000049">
    <property type="term" value="F:tRNA binding"/>
    <property type="evidence" value="ECO:0007669"/>
    <property type="project" value="InterPro"/>
</dbReference>
<dbReference type="VEuPathDB" id="PlasmoDB:PGAL8A_00200200"/>
<dbReference type="GeneID" id="39730528"/>
<dbReference type="GO" id="GO:0005829">
    <property type="term" value="C:cytosol"/>
    <property type="evidence" value="ECO:0007669"/>
    <property type="project" value="TreeGrafter"/>
</dbReference>
<evidence type="ECO:0000256" key="2">
    <source>
        <dbReference type="ARBA" id="ARBA00022694"/>
    </source>
</evidence>
<dbReference type="InterPro" id="IPR014729">
    <property type="entry name" value="Rossmann-like_a/b/a_fold"/>
</dbReference>
<comment type="caution">
    <text evidence="3">The sequence shown here is derived from an EMBL/GenBank/DDBJ whole genome shotgun (WGS) entry which is preliminary data.</text>
</comment>
<accession>A0A1J1GQ18</accession>